<proteinExistence type="predicted"/>
<keyword evidence="1" id="KW-0732">Signal</keyword>
<evidence type="ECO:0008006" key="3">
    <source>
        <dbReference type="Google" id="ProtNLM"/>
    </source>
</evidence>
<dbReference type="EMBL" id="GFPF01003517">
    <property type="protein sequence ID" value="MAA14663.1"/>
    <property type="molecule type" value="Transcribed_RNA"/>
</dbReference>
<reference evidence="2" key="1">
    <citation type="journal article" date="2017" name="Parasit. Vectors">
        <title>Sialotranscriptomics of Rhipicephalus zambeziensis reveals intricate expression profiles of secretory proteins and suggests tight temporal transcriptional regulation during blood-feeding.</title>
        <authorList>
            <person name="de Castro M.H."/>
            <person name="de Klerk D."/>
            <person name="Pienaar R."/>
            <person name="Rees D.J.G."/>
            <person name="Mans B.J."/>
        </authorList>
    </citation>
    <scope>NUCLEOTIDE SEQUENCE</scope>
    <source>
        <tissue evidence="2">Salivary glands</tissue>
    </source>
</reference>
<feature type="chain" id="PRO_5012533440" description="Dermacentor 9 kDa family member" evidence="1">
    <location>
        <begin position="26"/>
        <end position="106"/>
    </location>
</feature>
<organism evidence="2">
    <name type="scientific">Rhipicephalus zambeziensis</name>
    <dbReference type="NCBI Taxonomy" id="60191"/>
    <lineage>
        <taxon>Eukaryota</taxon>
        <taxon>Metazoa</taxon>
        <taxon>Ecdysozoa</taxon>
        <taxon>Arthropoda</taxon>
        <taxon>Chelicerata</taxon>
        <taxon>Arachnida</taxon>
        <taxon>Acari</taxon>
        <taxon>Parasitiformes</taxon>
        <taxon>Ixodida</taxon>
        <taxon>Ixodoidea</taxon>
        <taxon>Ixodidae</taxon>
        <taxon>Rhipicephalinae</taxon>
        <taxon>Rhipicephalus</taxon>
        <taxon>Rhipicephalus</taxon>
    </lineage>
</organism>
<name>A0A224YKD7_9ACAR</name>
<sequence length="106" mass="11862">MAHNCITQIAFFLLPAVFLVTRNEGHYACEQRTCHSNHRPNCLMRENGSLLHHCTNRSTPCPIVWGPFCRNSGSHLSCPHQNNTCMCYCNSTKQTTVPPILSADSS</sequence>
<evidence type="ECO:0000313" key="2">
    <source>
        <dbReference type="EMBL" id="MAA14663.1"/>
    </source>
</evidence>
<feature type="signal peptide" evidence="1">
    <location>
        <begin position="1"/>
        <end position="25"/>
    </location>
</feature>
<dbReference type="AlphaFoldDB" id="A0A224YKD7"/>
<evidence type="ECO:0000256" key="1">
    <source>
        <dbReference type="SAM" id="SignalP"/>
    </source>
</evidence>
<protein>
    <recommendedName>
        <fullName evidence="3">Dermacentor 9 kDa family member</fullName>
    </recommendedName>
</protein>
<accession>A0A224YKD7</accession>